<dbReference type="EMBL" id="QUAJ01000002">
    <property type="protein sequence ID" value="REI42938.1"/>
    <property type="molecule type" value="Genomic_DNA"/>
</dbReference>
<proteinExistence type="predicted"/>
<evidence type="ECO:0000313" key="1">
    <source>
        <dbReference type="EMBL" id="REI42938.1"/>
    </source>
</evidence>
<dbReference type="Proteomes" id="UP000263486">
    <property type="component" value="Unassembled WGS sequence"/>
</dbReference>
<accession>A0ABX9KKC5</accession>
<organism evidence="1 2">
    <name type="scientific">Psychrilyobacter piezotolerans</name>
    <dbReference type="NCBI Taxonomy" id="2293438"/>
    <lineage>
        <taxon>Bacteria</taxon>
        <taxon>Fusobacteriati</taxon>
        <taxon>Fusobacteriota</taxon>
        <taxon>Fusobacteriia</taxon>
        <taxon>Fusobacteriales</taxon>
        <taxon>Fusobacteriaceae</taxon>
        <taxon>Psychrilyobacter</taxon>
    </lineage>
</organism>
<name>A0ABX9KKC5_9FUSO</name>
<keyword evidence="2" id="KW-1185">Reference proteome</keyword>
<sequence length="346" mass="37741">MNTKKIITSLFPYSSVSIIGMEKNSGKTTTLNYILQNLKGSKVIGLTSIGRDGEDCDRVTNTHKPRIYVEKGSLVATAKNLLCKCDITKEILAATGISTPLGEIIIMRALSNGFVDVAGPSYNSALIRVRDLMLDFGCDLVLIDGALSRKGSAGNLVSEAAILATGASFSPDLTKVVEESSHNVKMLQLPKCSDKTADLTRQILKMGRIGFIDTQSNIEVLDLPTSLNSHREIVDAVKPNHKYLILGGAVSRGLIESIIQNRELFKSFTIIIEDGTKIFIDSNMYHKLSMIPVRLEVLDSINLLYLTCNPTSPYGYSFDSEKFCELLKTSIDIDVVDVVDVVGGEL</sequence>
<gene>
    <name evidence="1" type="ORF">DYH56_01970</name>
</gene>
<reference evidence="1 2" key="1">
    <citation type="submission" date="2018-08" db="EMBL/GenBank/DDBJ databases">
        <title>Draft genome sequence of Psychrilyobacter sp. strain SD5 isolated from Black Sea water.</title>
        <authorList>
            <person name="Yadav S."/>
            <person name="Villanueva L."/>
            <person name="Damste J.S.S."/>
        </authorList>
    </citation>
    <scope>NUCLEOTIDE SEQUENCE [LARGE SCALE GENOMIC DNA]</scope>
    <source>
        <strain evidence="1 2">SD5</strain>
    </source>
</reference>
<comment type="caution">
    <text evidence="1">The sequence shown here is derived from an EMBL/GenBank/DDBJ whole genome shotgun (WGS) entry which is preliminary data.</text>
</comment>
<protein>
    <submittedName>
        <fullName evidence="1">Uncharacterized protein</fullName>
    </submittedName>
</protein>
<evidence type="ECO:0000313" key="2">
    <source>
        <dbReference type="Proteomes" id="UP000263486"/>
    </source>
</evidence>